<proteinExistence type="predicted"/>
<evidence type="ECO:0008006" key="3">
    <source>
        <dbReference type="Google" id="ProtNLM"/>
    </source>
</evidence>
<sequence>MTTIEIPAGFMQDAEGRLVPESVVKPEHKQEDRLVRELIEEALGVSGQLAAFRQRSYQDIQAHLQLVAEQYGVTHGGKKGNVSLTSYDGTLRVQIAVGEFIDFGPELQVAKQLIDECLTNWSDKAPDELKAIVTDAFKVNKEGKLDKDRILGLRRFKFEDGRWQRAMQAISDSVRVTRSKEYIRFYRRPSPDQDFVQIPLALANV</sequence>
<dbReference type="RefSeq" id="WP_085127529.1">
    <property type="nucleotide sequence ID" value="NZ_FWZX01000073.1"/>
</dbReference>
<protein>
    <recommendedName>
        <fullName evidence="3">Sulfate transporter</fullName>
    </recommendedName>
</protein>
<accession>A0A1Y6CSC9</accession>
<dbReference type="InterPro" id="IPR021505">
    <property type="entry name" value="Phage_B3_Orf6"/>
</dbReference>
<organism evidence="1 2">
    <name type="scientific">Tistlia consotensis USBA 355</name>
    <dbReference type="NCBI Taxonomy" id="560819"/>
    <lineage>
        <taxon>Bacteria</taxon>
        <taxon>Pseudomonadati</taxon>
        <taxon>Pseudomonadota</taxon>
        <taxon>Alphaproteobacteria</taxon>
        <taxon>Rhodospirillales</taxon>
        <taxon>Rhodovibrionaceae</taxon>
        <taxon>Tistlia</taxon>
    </lineage>
</organism>
<keyword evidence="2" id="KW-1185">Reference proteome</keyword>
<dbReference type="Pfam" id="PF11363">
    <property type="entry name" value="DUF3164"/>
    <property type="match status" value="1"/>
</dbReference>
<dbReference type="EMBL" id="FWZX01000073">
    <property type="protein sequence ID" value="SMF85863.1"/>
    <property type="molecule type" value="Genomic_DNA"/>
</dbReference>
<dbReference type="AlphaFoldDB" id="A0A1Y6CSC9"/>
<reference evidence="1 2" key="1">
    <citation type="submission" date="2017-04" db="EMBL/GenBank/DDBJ databases">
        <authorList>
            <person name="Afonso C.L."/>
            <person name="Miller P.J."/>
            <person name="Scott M.A."/>
            <person name="Spackman E."/>
            <person name="Goraichik I."/>
            <person name="Dimitrov K.M."/>
            <person name="Suarez D.L."/>
            <person name="Swayne D.E."/>
        </authorList>
    </citation>
    <scope>NUCLEOTIDE SEQUENCE [LARGE SCALE GENOMIC DNA]</scope>
    <source>
        <strain evidence="1 2">USBA 355</strain>
    </source>
</reference>
<gene>
    <name evidence="1" type="ORF">SAMN05428998_1734</name>
</gene>
<dbReference type="Proteomes" id="UP000192917">
    <property type="component" value="Unassembled WGS sequence"/>
</dbReference>
<name>A0A1Y6CSC9_9PROT</name>
<evidence type="ECO:0000313" key="1">
    <source>
        <dbReference type="EMBL" id="SMF85863.1"/>
    </source>
</evidence>
<evidence type="ECO:0000313" key="2">
    <source>
        <dbReference type="Proteomes" id="UP000192917"/>
    </source>
</evidence>
<dbReference type="STRING" id="560819.SAMN05428998_1734"/>